<feature type="repeat" description="PPR" evidence="2">
    <location>
        <begin position="667"/>
        <end position="702"/>
    </location>
</feature>
<name>A0AA36J2Z1_9DINO</name>
<accession>A0AA36J2Z1</accession>
<reference evidence="5" key="1">
    <citation type="submission" date="2023-08" db="EMBL/GenBank/DDBJ databases">
        <authorList>
            <person name="Chen Y."/>
            <person name="Shah S."/>
            <person name="Dougan E. K."/>
            <person name="Thang M."/>
            <person name="Chan C."/>
        </authorList>
    </citation>
    <scope>NUCLEOTIDE SEQUENCE</scope>
</reference>
<dbReference type="Proteomes" id="UP001178507">
    <property type="component" value="Unassembled WGS sequence"/>
</dbReference>
<feature type="signal peptide" evidence="3">
    <location>
        <begin position="1"/>
        <end position="18"/>
    </location>
</feature>
<feature type="domain" description="PROP1-like PPR" evidence="4">
    <location>
        <begin position="682"/>
        <end position="785"/>
    </location>
</feature>
<comment type="caution">
    <text evidence="5">The sequence shown here is derived from an EMBL/GenBank/DDBJ whole genome shotgun (WGS) entry which is preliminary data.</text>
</comment>
<evidence type="ECO:0000256" key="1">
    <source>
        <dbReference type="ARBA" id="ARBA00022737"/>
    </source>
</evidence>
<gene>
    <name evidence="5" type="ORF">EVOR1521_LOCUS21546</name>
</gene>
<dbReference type="PANTHER" id="PTHR47447">
    <property type="entry name" value="OS03G0856100 PROTEIN"/>
    <property type="match status" value="1"/>
</dbReference>
<sequence>MRPRTRLLTAVLFGDAVALLVQIPASTEDEEGAWYLRWDALAESGEHFAQGLRERLGGRGLRLHLDFGLSSWVPMFSGEKYLALGAAGGPSSFVEWRHLVGHLYALVASYRPDRALQLELAPFAANGAGQVGLFLLQSPSPQMWRFLPQSIQEAWLRFPKFRAHVLLHDDVSGWDVPLWRRHLGKAFGALGGFHWCGTVNRNPELNPRLAERRQNDNYFNKVFTMLDVAKHQGYRWVVKLDDDIFLPPFSLMSLVRSGPLGDYLGCGAVLPLTQNGIPSAEIFARAWLQEEDREALFRCFAGSSGQFCLPGSLMTCCWKAQPELGIPEVPVPDPWDEISWYGEVAARFDLKWHKNHPVSGNLSCMLLALSLSLKGIDAKWLLPFHDKANIIVDGEFSYPYFANNIFLMQTERYVRVLQHPSCCSGTDERAMNRLLHEERVPLCFNQETFGVHPAWGNFGQTLKNAIEADTVEALRRFMPEAFFAVSDEPEEVERFNRMLDLCAAAEDFHGAERVLQRLVKESTPNSLSFALVVCASAEARDLARAEHWLRRFYAELGPESWQHPKVAQSLQAAGARSLADAAASFGAGGASAAPLGARRRFEALLEGNSDREEIERVFHEALQEWEHSSTARKHLYQEYLAFLVRGKEKEQVQSRLQEMAALGFPPDAISFGVLINAVAEKGKDVAYARDLFRQAEESGVKPTLPLLNSMLKVCARAADVESAKAWFQKIHSASLKPNILSFNHLLAACATSSMSEAQEILKTMRANGLEPDGFSYGSLVKAAARGEEAELWLRKAGEAGVQADAGMYVAAMRAYFQQPKEVKRLFEEMRDRVPPTEQAWLALAYAHATEGEVERAEDAVFAVRKTWGDRAELGTCLLFAYAKKTMGQRSRKAEVEFRRLAKHSAPSAQALRYLRQAMGDKAAGALLRELGLAEAE</sequence>
<proteinExistence type="predicted"/>
<dbReference type="PANTHER" id="PTHR47447:SF17">
    <property type="entry name" value="OS12G0638900 PROTEIN"/>
    <property type="match status" value="1"/>
</dbReference>
<keyword evidence="1" id="KW-0677">Repeat</keyword>
<evidence type="ECO:0000313" key="5">
    <source>
        <dbReference type="EMBL" id="CAJ1397554.1"/>
    </source>
</evidence>
<dbReference type="Pfam" id="PF17177">
    <property type="entry name" value="PPR_long"/>
    <property type="match status" value="1"/>
</dbReference>
<dbReference type="PROSITE" id="PS51375">
    <property type="entry name" value="PPR"/>
    <property type="match status" value="1"/>
</dbReference>
<feature type="chain" id="PRO_5041316800" description="PROP1-like PPR domain-containing protein" evidence="3">
    <location>
        <begin position="19"/>
        <end position="936"/>
    </location>
</feature>
<dbReference type="NCBIfam" id="TIGR00756">
    <property type="entry name" value="PPR"/>
    <property type="match status" value="1"/>
</dbReference>
<evidence type="ECO:0000313" key="6">
    <source>
        <dbReference type="Proteomes" id="UP001178507"/>
    </source>
</evidence>
<dbReference type="Gene3D" id="1.25.40.10">
    <property type="entry name" value="Tetratricopeptide repeat domain"/>
    <property type="match status" value="2"/>
</dbReference>
<evidence type="ECO:0000259" key="4">
    <source>
        <dbReference type="Pfam" id="PF17177"/>
    </source>
</evidence>
<evidence type="ECO:0000256" key="3">
    <source>
        <dbReference type="SAM" id="SignalP"/>
    </source>
</evidence>
<protein>
    <recommendedName>
        <fullName evidence="4">PROP1-like PPR domain-containing protein</fullName>
    </recommendedName>
</protein>
<keyword evidence="6" id="KW-1185">Reference proteome</keyword>
<dbReference type="InterPro" id="IPR011990">
    <property type="entry name" value="TPR-like_helical_dom_sf"/>
</dbReference>
<keyword evidence="3" id="KW-0732">Signal</keyword>
<dbReference type="EMBL" id="CAUJNA010003270">
    <property type="protein sequence ID" value="CAJ1397554.1"/>
    <property type="molecule type" value="Genomic_DNA"/>
</dbReference>
<dbReference type="InterPro" id="IPR033443">
    <property type="entry name" value="PROP1-like_PPR_dom"/>
</dbReference>
<dbReference type="InterPro" id="IPR002885">
    <property type="entry name" value="PPR_rpt"/>
</dbReference>
<organism evidence="5 6">
    <name type="scientific">Effrenium voratum</name>
    <dbReference type="NCBI Taxonomy" id="2562239"/>
    <lineage>
        <taxon>Eukaryota</taxon>
        <taxon>Sar</taxon>
        <taxon>Alveolata</taxon>
        <taxon>Dinophyceae</taxon>
        <taxon>Suessiales</taxon>
        <taxon>Symbiodiniaceae</taxon>
        <taxon>Effrenium</taxon>
    </lineage>
</organism>
<evidence type="ECO:0000256" key="2">
    <source>
        <dbReference type="PROSITE-ProRule" id="PRU00708"/>
    </source>
</evidence>
<dbReference type="AlphaFoldDB" id="A0AA36J2Z1"/>